<proteinExistence type="predicted"/>
<comment type="function">
    <text evidence="1">Nitronate monooxygenase that uses molecular oxygen to catalyze the oxidative denitrification of alkyl nitronates. Acts on propionate 3-nitronate (P3N), the presumed physiological substrate. Probably functions in the detoxification of P3N, a metabolic poison produced by plants and fungi as a defense mechanism.</text>
</comment>
<evidence type="ECO:0000256" key="5">
    <source>
        <dbReference type="ARBA" id="ARBA00023002"/>
    </source>
</evidence>
<evidence type="ECO:0000256" key="1">
    <source>
        <dbReference type="ARBA" id="ARBA00003535"/>
    </source>
</evidence>
<dbReference type="GO" id="GO:0004497">
    <property type="term" value="F:monooxygenase activity"/>
    <property type="evidence" value="ECO:0007669"/>
    <property type="project" value="UniProtKB-KW"/>
</dbReference>
<comment type="caution">
    <text evidence="7">The sequence shown here is derived from an EMBL/GenBank/DDBJ whole genome shotgun (WGS) entry which is preliminary data.</text>
</comment>
<dbReference type="SUPFAM" id="SSF51412">
    <property type="entry name" value="Inosine monophosphate dehydrogenase (IMPDH)"/>
    <property type="match status" value="1"/>
</dbReference>
<organism evidence="7 8">
    <name type="scientific">Ruminococcus hominis</name>
    <dbReference type="NCBI Taxonomy" id="2763065"/>
    <lineage>
        <taxon>Bacteria</taxon>
        <taxon>Bacillati</taxon>
        <taxon>Bacillota</taxon>
        <taxon>Clostridia</taxon>
        <taxon>Eubacteriales</taxon>
        <taxon>Oscillospiraceae</taxon>
        <taxon>Ruminococcus</taxon>
    </lineage>
</organism>
<keyword evidence="5" id="KW-0560">Oxidoreductase</keyword>
<keyword evidence="8" id="KW-1185">Reference proteome</keyword>
<keyword evidence="6" id="KW-0175">Coiled coil</keyword>
<keyword evidence="3" id="KW-0285">Flavoprotein</keyword>
<sequence>MNKIREKFPSLKIGGKEARIPIIQGGMGVGVSRSSLAGAVAKEGGVGIISTAQIGYDEEGFEKDQAKANLKAIRKHIERAKEIAKDENGECHGLIGVNVMVALKHYQEHVKAAVEAGSDVIICGAGLPLELPELVKGSETKIAPIVSSARACRLIFRQWDRKYKRTADFIVVEGPAAGGHLGFHMDELEEYGYLQKKDKESMEQANEKGQAAMDEEIQKIIKLKKEYEEKYQCNIPVIMAGGVFEYKDVKHAFELGADGVQVASRFVATYECDASEAYKQAYLHAKEEDVQIIKSPVGLPGRAVRNAFVEKTEKEKCKIQKCYQCLAKCNPAEVPYCITKALVDAVKGDVEHGLIFCGSNVGKIQEMMHVEDVIKELTGEIER</sequence>
<evidence type="ECO:0000256" key="2">
    <source>
        <dbReference type="ARBA" id="ARBA00013457"/>
    </source>
</evidence>
<dbReference type="RefSeq" id="WP_186864996.1">
    <property type="nucleotide sequence ID" value="NZ_JACOPE010000001.1"/>
</dbReference>
<dbReference type="PANTHER" id="PTHR32332">
    <property type="entry name" value="2-NITROPROPANE DIOXYGENASE"/>
    <property type="match status" value="1"/>
</dbReference>
<dbReference type="EMBL" id="JACOPE010000001">
    <property type="protein sequence ID" value="MBC5683520.1"/>
    <property type="molecule type" value="Genomic_DNA"/>
</dbReference>
<evidence type="ECO:0000256" key="3">
    <source>
        <dbReference type="ARBA" id="ARBA00022630"/>
    </source>
</evidence>
<evidence type="ECO:0000313" key="7">
    <source>
        <dbReference type="EMBL" id="MBC5683520.1"/>
    </source>
</evidence>
<feature type="coiled-coil region" evidence="6">
    <location>
        <begin position="63"/>
        <end position="90"/>
    </location>
</feature>
<dbReference type="Gene3D" id="3.20.20.70">
    <property type="entry name" value="Aldolase class I"/>
    <property type="match status" value="1"/>
</dbReference>
<evidence type="ECO:0000256" key="4">
    <source>
        <dbReference type="ARBA" id="ARBA00022643"/>
    </source>
</evidence>
<keyword evidence="4" id="KW-0288">FMN</keyword>
<dbReference type="Pfam" id="PF03060">
    <property type="entry name" value="NMO"/>
    <property type="match status" value="1"/>
</dbReference>
<accession>A0ABR7G7V1</accession>
<dbReference type="CDD" id="cd04730">
    <property type="entry name" value="NPD_like"/>
    <property type="match status" value="1"/>
</dbReference>
<dbReference type="InterPro" id="IPR004136">
    <property type="entry name" value="NMO"/>
</dbReference>
<reference evidence="7 8" key="1">
    <citation type="submission" date="2020-08" db="EMBL/GenBank/DDBJ databases">
        <title>Genome public.</title>
        <authorList>
            <person name="Liu C."/>
            <person name="Sun Q."/>
        </authorList>
    </citation>
    <scope>NUCLEOTIDE SEQUENCE [LARGE SCALE GENOMIC DNA]</scope>
    <source>
        <strain evidence="7 8">NSJ-13</strain>
    </source>
</reference>
<evidence type="ECO:0000313" key="8">
    <source>
        <dbReference type="Proteomes" id="UP000631576"/>
    </source>
</evidence>
<evidence type="ECO:0000256" key="6">
    <source>
        <dbReference type="SAM" id="Coils"/>
    </source>
</evidence>
<name>A0ABR7G7V1_9FIRM</name>
<dbReference type="InterPro" id="IPR013785">
    <property type="entry name" value="Aldolase_TIM"/>
</dbReference>
<keyword evidence="7" id="KW-0503">Monooxygenase</keyword>
<gene>
    <name evidence="7" type="ORF">H8S40_08050</name>
</gene>
<dbReference type="Proteomes" id="UP000631576">
    <property type="component" value="Unassembled WGS sequence"/>
</dbReference>
<dbReference type="PANTHER" id="PTHR32332:SF18">
    <property type="entry name" value="2-NITROPROPANE DIOXYGENASE"/>
    <property type="match status" value="1"/>
</dbReference>
<protein>
    <recommendedName>
        <fullName evidence="2">Probable nitronate monooxygenase</fullName>
    </recommendedName>
</protein>